<organism evidence="1 2">
    <name type="scientific">Escherichia coli</name>
    <dbReference type="NCBI Taxonomy" id="562"/>
    <lineage>
        <taxon>Bacteria</taxon>
        <taxon>Pseudomonadati</taxon>
        <taxon>Pseudomonadota</taxon>
        <taxon>Gammaproteobacteria</taxon>
        <taxon>Enterobacterales</taxon>
        <taxon>Enterobacteriaceae</taxon>
        <taxon>Escherichia</taxon>
    </lineage>
</organism>
<evidence type="ECO:0000313" key="1">
    <source>
        <dbReference type="EMBL" id="SPW57503.1"/>
    </source>
</evidence>
<dbReference type="Proteomes" id="UP000250561">
    <property type="component" value="Unassembled WGS sequence"/>
</dbReference>
<evidence type="ECO:0000313" key="2">
    <source>
        <dbReference type="Proteomes" id="UP000250561"/>
    </source>
</evidence>
<reference evidence="1 2" key="1">
    <citation type="submission" date="2018-06" db="EMBL/GenBank/DDBJ databases">
        <authorList>
            <consortium name="Pathogen Informatics"/>
            <person name="Doyle S."/>
        </authorList>
    </citation>
    <scope>NUCLEOTIDE SEQUENCE [LARGE SCALE GENOMIC DNA]</scope>
    <source>
        <strain evidence="1 2">NCTC11126</strain>
    </source>
</reference>
<sequence>MGIENFSGVSWRNAPFCANQKLLIKLTFQCGNLLAERWLCDMQYFSSLGQATNIYNFYEVFQASEVHVASGF</sequence>
<accession>A0A2X1KEQ2</accession>
<gene>
    <name evidence="1" type="ORF">NCTC11126_05524</name>
</gene>
<proteinExistence type="predicted"/>
<dbReference type="EMBL" id="UARS01000014">
    <property type="protein sequence ID" value="SPW57503.1"/>
    <property type="molecule type" value="Genomic_DNA"/>
</dbReference>
<name>A0A2X1KEQ2_ECOLX</name>
<dbReference type="AlphaFoldDB" id="A0A2X1KEQ2"/>
<protein>
    <submittedName>
        <fullName evidence="1">Uncharacterized protein</fullName>
    </submittedName>
</protein>